<evidence type="ECO:0000313" key="3">
    <source>
        <dbReference type="Proteomes" id="UP000027265"/>
    </source>
</evidence>
<sequence length="102" mass="11117">MRTSTEHYPANSAASGQSLAMSLLLTFVASLVLVDSSASSITRRRTWGSKAIPKIWLSLGDRSCHNQRTSPYGSVRHSGSISLGGVWMYLDCGQEEGLEKRN</sequence>
<keyword evidence="3" id="KW-1185">Reference proteome</keyword>
<dbReference type="Proteomes" id="UP000027265">
    <property type="component" value="Unassembled WGS sequence"/>
</dbReference>
<organism evidence="2 3">
    <name type="scientific">Jaapia argillacea MUCL 33604</name>
    <dbReference type="NCBI Taxonomy" id="933084"/>
    <lineage>
        <taxon>Eukaryota</taxon>
        <taxon>Fungi</taxon>
        <taxon>Dikarya</taxon>
        <taxon>Basidiomycota</taxon>
        <taxon>Agaricomycotina</taxon>
        <taxon>Agaricomycetes</taxon>
        <taxon>Agaricomycetidae</taxon>
        <taxon>Jaapiales</taxon>
        <taxon>Jaapiaceae</taxon>
        <taxon>Jaapia</taxon>
    </lineage>
</organism>
<feature type="transmembrane region" description="Helical" evidence="1">
    <location>
        <begin position="12"/>
        <end position="34"/>
    </location>
</feature>
<dbReference type="InParanoid" id="A0A067QE98"/>
<dbReference type="EMBL" id="KL197709">
    <property type="protein sequence ID" value="KDQ64465.1"/>
    <property type="molecule type" value="Genomic_DNA"/>
</dbReference>
<reference evidence="3" key="1">
    <citation type="journal article" date="2014" name="Proc. Natl. Acad. Sci. U.S.A.">
        <title>Extensive sampling of basidiomycete genomes demonstrates inadequacy of the white-rot/brown-rot paradigm for wood decay fungi.</title>
        <authorList>
            <person name="Riley R."/>
            <person name="Salamov A.A."/>
            <person name="Brown D.W."/>
            <person name="Nagy L.G."/>
            <person name="Floudas D."/>
            <person name="Held B.W."/>
            <person name="Levasseur A."/>
            <person name="Lombard V."/>
            <person name="Morin E."/>
            <person name="Otillar R."/>
            <person name="Lindquist E.A."/>
            <person name="Sun H."/>
            <person name="LaButti K.M."/>
            <person name="Schmutz J."/>
            <person name="Jabbour D."/>
            <person name="Luo H."/>
            <person name="Baker S.E."/>
            <person name="Pisabarro A.G."/>
            <person name="Walton J.D."/>
            <person name="Blanchette R.A."/>
            <person name="Henrissat B."/>
            <person name="Martin F."/>
            <person name="Cullen D."/>
            <person name="Hibbett D.S."/>
            <person name="Grigoriev I.V."/>
        </authorList>
    </citation>
    <scope>NUCLEOTIDE SEQUENCE [LARGE SCALE GENOMIC DNA]</scope>
    <source>
        <strain evidence="3">MUCL 33604</strain>
    </source>
</reference>
<dbReference type="AlphaFoldDB" id="A0A067QE98"/>
<name>A0A067QE98_9AGAM</name>
<keyword evidence="1" id="KW-1133">Transmembrane helix</keyword>
<accession>A0A067QE98</accession>
<dbReference type="HOGENOM" id="CLU_2277887_0_0_1"/>
<keyword evidence="1" id="KW-0472">Membrane</keyword>
<protein>
    <submittedName>
        <fullName evidence="2">Uncharacterized protein</fullName>
    </submittedName>
</protein>
<evidence type="ECO:0000256" key="1">
    <source>
        <dbReference type="SAM" id="Phobius"/>
    </source>
</evidence>
<evidence type="ECO:0000313" key="2">
    <source>
        <dbReference type="EMBL" id="KDQ64465.1"/>
    </source>
</evidence>
<keyword evidence="1" id="KW-0812">Transmembrane</keyword>
<gene>
    <name evidence="2" type="ORF">JAAARDRAFT_226870</name>
</gene>
<proteinExistence type="predicted"/>